<proteinExistence type="predicted"/>
<dbReference type="InterPro" id="IPR050834">
    <property type="entry name" value="Glycosyltransf_2"/>
</dbReference>
<dbReference type="STRING" id="54914.AV540_00080"/>
<evidence type="ECO:0000313" key="3">
    <source>
        <dbReference type="Proteomes" id="UP000316882"/>
    </source>
</evidence>
<gene>
    <name evidence="2" type="ORF">BPA01_54530</name>
</gene>
<evidence type="ECO:0000259" key="1">
    <source>
        <dbReference type="Pfam" id="PF00535"/>
    </source>
</evidence>
<dbReference type="InterPro" id="IPR029044">
    <property type="entry name" value="Nucleotide-diphossugar_trans"/>
</dbReference>
<sequence>MTTQTRILIGSPVCQQPDVLRMFLFSLEKLSTSDMAVHYLFVDDNNDPASSRLLHHFAEKHSGQVEIIRSQEAPSTYSCNETTHIWTDELVWRVASFKNQLIERAKSGGYDGLFLLDSDLLLQPATLETLLASEKDIVSEVFWTSWTPDTLPVPQVWLTDQYTQYEINHRLETISAEEQYLRKYAFYGKLRVPGLYEVGGLGACTLIRRKALESGVNYSRIHNVTFWGEDRHFCIRAVALGFSLFVDTHYPAFHLYRESDFAEATVWMKQIYGSAPLRVKKSPSLAVPAVPTSRPKITLSMVIHNEADKHLAHVLTKHREYIDEAVIIDDGSTDDSAEICHELLKGIPLHLVRNPTPQFTNEVALRKQQWKETISHQPEWIVNMDADEVFEDGFATGVHALLSRQHGDVCCFRLYDMWTESHYREDPYWRAHYVYRPFIVRYRPNLRYLWKEQPLHCGRFPGNIFELPSFLSYYRVKHLGWSSEKIRQEKYARYKLLDPTALYGWKEQYESILDAEPNLVPWRE</sequence>
<dbReference type="Gene3D" id="3.90.550.10">
    <property type="entry name" value="Spore Coat Polysaccharide Biosynthesis Protein SpsA, Chain A"/>
    <property type="match status" value="2"/>
</dbReference>
<organism evidence="2 3">
    <name type="scientific">Brevibacillus parabrevis</name>
    <dbReference type="NCBI Taxonomy" id="54914"/>
    <lineage>
        <taxon>Bacteria</taxon>
        <taxon>Bacillati</taxon>
        <taxon>Bacillota</taxon>
        <taxon>Bacilli</taxon>
        <taxon>Bacillales</taxon>
        <taxon>Paenibacillaceae</taxon>
        <taxon>Brevibacillus</taxon>
    </lineage>
</organism>
<keyword evidence="2" id="KW-0808">Transferase</keyword>
<dbReference type="SUPFAM" id="SSF53448">
    <property type="entry name" value="Nucleotide-diphospho-sugar transferases"/>
    <property type="match status" value="2"/>
</dbReference>
<protein>
    <submittedName>
        <fullName evidence="2">Glycosyl transferase</fullName>
    </submittedName>
</protein>
<reference evidence="2 3" key="1">
    <citation type="submission" date="2019-06" db="EMBL/GenBank/DDBJ databases">
        <title>Whole genome shotgun sequence of Brevibacillus parabrevis NBRC 12334.</title>
        <authorList>
            <person name="Hosoyama A."/>
            <person name="Uohara A."/>
            <person name="Ohji S."/>
            <person name="Ichikawa N."/>
        </authorList>
    </citation>
    <scope>NUCLEOTIDE SEQUENCE [LARGE SCALE GENOMIC DNA]</scope>
    <source>
        <strain evidence="2 3">NBRC 12334</strain>
    </source>
</reference>
<dbReference type="PANTHER" id="PTHR43685:SF2">
    <property type="entry name" value="GLYCOSYLTRANSFERASE 2-LIKE DOMAIN-CONTAINING PROTEIN"/>
    <property type="match status" value="1"/>
</dbReference>
<name>A0A4Y3PR53_BREPA</name>
<feature type="domain" description="Glycosyltransferase 2-like" evidence="1">
    <location>
        <begin position="301"/>
        <end position="427"/>
    </location>
</feature>
<dbReference type="PANTHER" id="PTHR43685">
    <property type="entry name" value="GLYCOSYLTRANSFERASE"/>
    <property type="match status" value="1"/>
</dbReference>
<keyword evidence="3" id="KW-1185">Reference proteome</keyword>
<dbReference type="InterPro" id="IPR001173">
    <property type="entry name" value="Glyco_trans_2-like"/>
</dbReference>
<dbReference type="CDD" id="cd00761">
    <property type="entry name" value="Glyco_tranf_GTA_type"/>
    <property type="match status" value="1"/>
</dbReference>
<evidence type="ECO:0000313" key="2">
    <source>
        <dbReference type="EMBL" id="GEB35873.1"/>
    </source>
</evidence>
<dbReference type="AlphaFoldDB" id="A0A4Y3PR53"/>
<accession>A0A4Y3PR53</accession>
<dbReference type="Proteomes" id="UP000316882">
    <property type="component" value="Unassembled WGS sequence"/>
</dbReference>
<comment type="caution">
    <text evidence="2">The sequence shown here is derived from an EMBL/GenBank/DDBJ whole genome shotgun (WGS) entry which is preliminary data.</text>
</comment>
<dbReference type="Pfam" id="PF00535">
    <property type="entry name" value="Glycos_transf_2"/>
    <property type="match status" value="1"/>
</dbReference>
<dbReference type="RefSeq" id="WP_122963794.1">
    <property type="nucleotide sequence ID" value="NZ_BJMH01000062.1"/>
</dbReference>
<dbReference type="GO" id="GO:0016740">
    <property type="term" value="F:transferase activity"/>
    <property type="evidence" value="ECO:0007669"/>
    <property type="project" value="UniProtKB-KW"/>
</dbReference>
<dbReference type="EMBL" id="BJMH01000062">
    <property type="protein sequence ID" value="GEB35873.1"/>
    <property type="molecule type" value="Genomic_DNA"/>
</dbReference>